<evidence type="ECO:0000256" key="1">
    <source>
        <dbReference type="SAM" id="MobiDB-lite"/>
    </source>
</evidence>
<protein>
    <recommendedName>
        <fullName evidence="5">Transmembrane protein</fullName>
    </recommendedName>
</protein>
<gene>
    <name evidence="3" type="ORF">BSTOLATCC_MIC21030</name>
</gene>
<name>A0AAU9J4U1_9CILI</name>
<feature type="transmembrane region" description="Helical" evidence="2">
    <location>
        <begin position="82"/>
        <end position="100"/>
    </location>
</feature>
<accession>A0AAU9J4U1</accession>
<keyword evidence="4" id="KW-1185">Reference proteome</keyword>
<evidence type="ECO:0000256" key="2">
    <source>
        <dbReference type="SAM" id="Phobius"/>
    </source>
</evidence>
<dbReference type="AlphaFoldDB" id="A0AAU9J4U1"/>
<keyword evidence="2" id="KW-1133">Transmembrane helix</keyword>
<reference evidence="3" key="1">
    <citation type="submission" date="2021-09" db="EMBL/GenBank/DDBJ databases">
        <authorList>
            <consortium name="AG Swart"/>
            <person name="Singh M."/>
            <person name="Singh A."/>
            <person name="Seah K."/>
            <person name="Emmerich C."/>
        </authorList>
    </citation>
    <scope>NUCLEOTIDE SEQUENCE</scope>
    <source>
        <strain evidence="3">ATCC30299</strain>
    </source>
</reference>
<proteinExistence type="predicted"/>
<feature type="compositionally biased region" description="Low complexity" evidence="1">
    <location>
        <begin position="219"/>
        <end position="230"/>
    </location>
</feature>
<feature type="transmembrane region" description="Helical" evidence="2">
    <location>
        <begin position="45"/>
        <end position="62"/>
    </location>
</feature>
<feature type="compositionally biased region" description="Basic and acidic residues" evidence="1">
    <location>
        <begin position="203"/>
        <end position="214"/>
    </location>
</feature>
<comment type="caution">
    <text evidence="3">The sequence shown here is derived from an EMBL/GenBank/DDBJ whole genome shotgun (WGS) entry which is preliminary data.</text>
</comment>
<evidence type="ECO:0000313" key="4">
    <source>
        <dbReference type="Proteomes" id="UP001162131"/>
    </source>
</evidence>
<dbReference type="EMBL" id="CAJZBQ010000020">
    <property type="protein sequence ID" value="CAG9318557.1"/>
    <property type="molecule type" value="Genomic_DNA"/>
</dbReference>
<feature type="region of interest" description="Disordered" evidence="1">
    <location>
        <begin position="171"/>
        <end position="253"/>
    </location>
</feature>
<organism evidence="3 4">
    <name type="scientific">Blepharisma stoltei</name>
    <dbReference type="NCBI Taxonomy" id="1481888"/>
    <lineage>
        <taxon>Eukaryota</taxon>
        <taxon>Sar</taxon>
        <taxon>Alveolata</taxon>
        <taxon>Ciliophora</taxon>
        <taxon>Postciliodesmatophora</taxon>
        <taxon>Heterotrichea</taxon>
        <taxon>Heterotrichida</taxon>
        <taxon>Blepharismidae</taxon>
        <taxon>Blepharisma</taxon>
    </lineage>
</organism>
<sequence length="253" mass="30292">MDPHNNPVYKKKLLDFFVDDERSGKLKIKEEELDQAFEKMERKTFWKQLGVCAFAMVGTVYADKYYFKFPNERKFNKGKYALYAVSSILTYWVELWIWGGKSKMDLRAKMAEKYEKQLISMHKELQIYHEQKNKPQIYYQQNTKPEVFNEIKERTYNVDYNYNKNFFPNNKNPNFPSQFASPNTHPEVPFDTYNPQAPYGELSYDKMPVEEPWYRRPVQSQNNQDTTQTSYPRVSENRNQGNFNPKNEGKPAR</sequence>
<keyword evidence="2" id="KW-0812">Transmembrane</keyword>
<evidence type="ECO:0000313" key="3">
    <source>
        <dbReference type="EMBL" id="CAG9318557.1"/>
    </source>
</evidence>
<dbReference type="Proteomes" id="UP001162131">
    <property type="component" value="Unassembled WGS sequence"/>
</dbReference>
<evidence type="ECO:0008006" key="5">
    <source>
        <dbReference type="Google" id="ProtNLM"/>
    </source>
</evidence>
<keyword evidence="2" id="KW-0472">Membrane</keyword>